<dbReference type="Proteomes" id="UP000660729">
    <property type="component" value="Unassembled WGS sequence"/>
</dbReference>
<evidence type="ECO:0000259" key="10">
    <source>
        <dbReference type="PROSITE" id="PS50097"/>
    </source>
</evidence>
<dbReference type="SMART" id="SM00225">
    <property type="entry name" value="BTB"/>
    <property type="match status" value="1"/>
</dbReference>
<feature type="domain" description="BTB" evidence="10">
    <location>
        <begin position="227"/>
        <end position="294"/>
    </location>
</feature>
<evidence type="ECO:0000256" key="3">
    <source>
        <dbReference type="ARBA" id="ARBA00022692"/>
    </source>
</evidence>
<evidence type="ECO:0000256" key="4">
    <source>
        <dbReference type="ARBA" id="ARBA00022723"/>
    </source>
</evidence>
<feature type="transmembrane region" description="Helical" evidence="9">
    <location>
        <begin position="87"/>
        <end position="109"/>
    </location>
</feature>
<evidence type="ECO:0000256" key="6">
    <source>
        <dbReference type="ARBA" id="ARBA00023004"/>
    </source>
</evidence>
<dbReference type="OrthoDB" id="3645966at2759"/>
<dbReference type="SUPFAM" id="SSF54695">
    <property type="entry name" value="POZ domain"/>
    <property type="match status" value="1"/>
</dbReference>
<protein>
    <submittedName>
        <fullName evidence="11">Succinate dehydrogenase cytochrome B subunit, mitochondrial</fullName>
    </submittedName>
</protein>
<comment type="caution">
    <text evidence="11">The sequence shown here is derived from an EMBL/GenBank/DDBJ whole genome shotgun (WGS) entry which is preliminary data.</text>
</comment>
<keyword evidence="12" id="KW-1185">Reference proteome</keyword>
<accession>A0A8H6RU49</accession>
<feature type="compositionally biased region" description="Pro residues" evidence="8">
    <location>
        <begin position="180"/>
        <end position="189"/>
    </location>
</feature>
<keyword evidence="7 9" id="KW-0472">Membrane</keyword>
<keyword evidence="5 9" id="KW-1133">Transmembrane helix</keyword>
<evidence type="ECO:0000313" key="12">
    <source>
        <dbReference type="Proteomes" id="UP000660729"/>
    </source>
</evidence>
<keyword evidence="3 9" id="KW-0812">Transmembrane</keyword>
<evidence type="ECO:0000256" key="9">
    <source>
        <dbReference type="SAM" id="Phobius"/>
    </source>
</evidence>
<dbReference type="Pfam" id="PF01127">
    <property type="entry name" value="Sdh_cyt"/>
    <property type="match status" value="1"/>
</dbReference>
<feature type="transmembrane region" description="Helical" evidence="9">
    <location>
        <begin position="129"/>
        <end position="150"/>
    </location>
</feature>
<keyword evidence="4" id="KW-0479">Metal-binding</keyword>
<dbReference type="InterPro" id="IPR000210">
    <property type="entry name" value="BTB/POZ_dom"/>
</dbReference>
<keyword evidence="2" id="KW-0349">Heme</keyword>
<feature type="region of interest" description="Disordered" evidence="8">
    <location>
        <begin position="175"/>
        <end position="195"/>
    </location>
</feature>
<dbReference type="InterPro" id="IPR034804">
    <property type="entry name" value="SQR/QFR_C/D"/>
</dbReference>
<dbReference type="PANTHER" id="PTHR47843:SF5">
    <property type="entry name" value="BTB_POZ DOMAIN PROTEIN"/>
    <property type="match status" value="1"/>
</dbReference>
<dbReference type="InterPro" id="IPR014314">
    <property type="entry name" value="Succ_DH_cytb556"/>
</dbReference>
<dbReference type="GO" id="GO:0009055">
    <property type="term" value="F:electron transfer activity"/>
    <property type="evidence" value="ECO:0007669"/>
    <property type="project" value="InterPro"/>
</dbReference>
<evidence type="ECO:0000256" key="2">
    <source>
        <dbReference type="ARBA" id="ARBA00022617"/>
    </source>
</evidence>
<evidence type="ECO:0000256" key="8">
    <source>
        <dbReference type="SAM" id="MobiDB-lite"/>
    </source>
</evidence>
<dbReference type="GO" id="GO:0006099">
    <property type="term" value="P:tricarboxylic acid cycle"/>
    <property type="evidence" value="ECO:0007669"/>
    <property type="project" value="InterPro"/>
</dbReference>
<dbReference type="PANTHER" id="PTHR47843">
    <property type="entry name" value="BTB DOMAIN-CONTAINING PROTEIN-RELATED"/>
    <property type="match status" value="1"/>
</dbReference>
<evidence type="ECO:0000256" key="7">
    <source>
        <dbReference type="ARBA" id="ARBA00023136"/>
    </source>
</evidence>
<organism evidence="11 12">
    <name type="scientific">Pseudocercospora fuligena</name>
    <dbReference type="NCBI Taxonomy" id="685502"/>
    <lineage>
        <taxon>Eukaryota</taxon>
        <taxon>Fungi</taxon>
        <taxon>Dikarya</taxon>
        <taxon>Ascomycota</taxon>
        <taxon>Pezizomycotina</taxon>
        <taxon>Dothideomycetes</taxon>
        <taxon>Dothideomycetidae</taxon>
        <taxon>Mycosphaerellales</taxon>
        <taxon>Mycosphaerellaceae</taxon>
        <taxon>Pseudocercospora</taxon>
    </lineage>
</organism>
<gene>
    <name evidence="11" type="ORF">HII31_01124</name>
</gene>
<dbReference type="SUPFAM" id="SSF81343">
    <property type="entry name" value="Fumarate reductase respiratory complex transmembrane subunits"/>
    <property type="match status" value="1"/>
</dbReference>
<dbReference type="Gene3D" id="1.20.1300.10">
    <property type="entry name" value="Fumarate reductase/succinate dehydrogenase, transmembrane subunit"/>
    <property type="match status" value="1"/>
</dbReference>
<dbReference type="GO" id="GO:0046872">
    <property type="term" value="F:metal ion binding"/>
    <property type="evidence" value="ECO:0007669"/>
    <property type="project" value="UniProtKB-KW"/>
</dbReference>
<proteinExistence type="predicted"/>
<dbReference type="PROSITE" id="PS50097">
    <property type="entry name" value="BTB"/>
    <property type="match status" value="1"/>
</dbReference>
<dbReference type="CDD" id="cd03499">
    <property type="entry name" value="SQR_TypeC_SdhC"/>
    <property type="match status" value="1"/>
</dbReference>
<dbReference type="EMBL" id="JABCIY010000012">
    <property type="protein sequence ID" value="KAF7197529.1"/>
    <property type="molecule type" value="Genomic_DNA"/>
</dbReference>
<comment type="subcellular location">
    <subcellularLocation>
        <location evidence="1">Membrane</location>
    </subcellularLocation>
</comment>
<evidence type="ECO:0000256" key="5">
    <source>
        <dbReference type="ARBA" id="ARBA00022989"/>
    </source>
</evidence>
<reference evidence="11" key="1">
    <citation type="submission" date="2020-04" db="EMBL/GenBank/DDBJ databases">
        <title>Draft genome resource of the tomato pathogen Pseudocercospora fuligena.</title>
        <authorList>
            <person name="Zaccaron A."/>
        </authorList>
    </citation>
    <scope>NUCLEOTIDE SEQUENCE</scope>
    <source>
        <strain evidence="11">PF001</strain>
    </source>
</reference>
<name>A0A8H6RU49_9PEZI</name>
<evidence type="ECO:0000256" key="1">
    <source>
        <dbReference type="ARBA" id="ARBA00004370"/>
    </source>
</evidence>
<dbReference type="Pfam" id="PF00651">
    <property type="entry name" value="BTB"/>
    <property type="match status" value="1"/>
</dbReference>
<dbReference type="CDD" id="cd18186">
    <property type="entry name" value="BTB_POZ_ZBTB_KLHL-like"/>
    <property type="match status" value="1"/>
</dbReference>
<dbReference type="Gene3D" id="3.30.710.10">
    <property type="entry name" value="Potassium Channel Kv1.1, Chain A"/>
    <property type="match status" value="1"/>
</dbReference>
<sequence length="469" mass="52377">MFSRTSRLSAYRTRLSVHAKTPSTIFDGSRPPIARLPSRSIAQSRTRKVDFEVMQDKTQILARQRLSRPVAPHLSIYRPQINSFLSISMRITGSFMSGGMYVFGLFYLLSPTLGIDMSSAALASAFASWPVIVQAATKFVVAFPFTLHIFGSLRYVAFTFAKGIKSNANVLPDMASNYGAPPPPPPPPKTTQHPVPDFTKNHPASNGELVKDLYQNVANLHGDTRYADLTIRCGERHWKMHKVIVCSRCKFFEKACDGRFKEASDNVVTLLDDPPNAVAAMLRYLYTAAYDDSSNEEGCAPLVFNFHVHVIADKYDLPGLLALAEHKFKSRINSGRFNIIEIVDAVREAYKFESDSQKPLRRAIMNHLMGTGQHLLRDDAFIQVTKGVPAFSAQLVSEILRLGKRDEITQVIPQGYVKVNAPFEAYRCVFGTCRKVVFMERVTYFGTGIRTCPYCGTPHRPGGWIPVPS</sequence>
<dbReference type="AlphaFoldDB" id="A0A8H6RU49"/>
<dbReference type="InterPro" id="IPR000701">
    <property type="entry name" value="SuccDH_FuR_B_TM-su"/>
</dbReference>
<evidence type="ECO:0000313" key="11">
    <source>
        <dbReference type="EMBL" id="KAF7197529.1"/>
    </source>
</evidence>
<dbReference type="GO" id="GO:0016020">
    <property type="term" value="C:membrane"/>
    <property type="evidence" value="ECO:0007669"/>
    <property type="project" value="UniProtKB-SubCell"/>
</dbReference>
<keyword evidence="6" id="KW-0408">Iron</keyword>
<dbReference type="InterPro" id="IPR011333">
    <property type="entry name" value="SKP1/BTB/POZ_sf"/>
</dbReference>